<evidence type="ECO:0000256" key="29">
    <source>
        <dbReference type="ARBA" id="ARBA00034808"/>
    </source>
</evidence>
<evidence type="ECO:0000256" key="2">
    <source>
        <dbReference type="ARBA" id="ARBA00004147"/>
    </source>
</evidence>
<dbReference type="GeneID" id="14258172"/>
<evidence type="ECO:0000256" key="16">
    <source>
        <dbReference type="ARBA" id="ARBA00022830"/>
    </source>
</evidence>
<feature type="compositionally biased region" description="Low complexity" evidence="35">
    <location>
        <begin position="150"/>
        <end position="173"/>
    </location>
</feature>
<dbReference type="PROSITE" id="PS51341">
    <property type="entry name" value="ZF_LTAG_D1"/>
    <property type="match status" value="1"/>
</dbReference>
<keyword evidence="21 32" id="KW-0238">DNA-binding</keyword>
<keyword evidence="6" id="KW-0597">Phosphoprotein</keyword>
<evidence type="ECO:0000256" key="13">
    <source>
        <dbReference type="ARBA" id="ARBA00022771"/>
    </source>
</evidence>
<comment type="catalytic activity">
    <reaction evidence="28">
        <text>Couples ATP hydrolysis with the unwinding of duplex DNA by translocating in the 3'-5' direction.</text>
        <dbReference type="EC" id="5.6.2.4"/>
    </reaction>
</comment>
<evidence type="ECO:0000256" key="1">
    <source>
        <dbReference type="ARBA" id="ARBA00001946"/>
    </source>
</evidence>
<dbReference type="SMART" id="SM00271">
    <property type="entry name" value="DnaJ"/>
    <property type="match status" value="1"/>
</dbReference>
<dbReference type="PROSITE" id="PS51287">
    <property type="entry name" value="T_AG_OBD"/>
    <property type="match status" value="1"/>
</dbReference>
<evidence type="ECO:0000256" key="33">
    <source>
        <dbReference type="PROSITE-ProRule" id="PRU00671"/>
    </source>
</evidence>
<feature type="compositionally biased region" description="Polar residues" evidence="35">
    <location>
        <begin position="207"/>
        <end position="219"/>
    </location>
</feature>
<keyword evidence="41" id="KW-1185">Reference proteome</keyword>
<evidence type="ECO:0000256" key="24">
    <source>
        <dbReference type="ARBA" id="ARBA00023280"/>
    </source>
</evidence>
<reference evidence="40 41" key="1">
    <citation type="journal article" date="2013" name="PLoS Pathog.">
        <title>Novel Polyomaviruses of Nonhuman Primates: Genetic and Serological Predictors for the Existence of Multiple Unknown Polyomaviruses within the Human Population.</title>
        <authorList>
            <person name="Scuda N."/>
            <person name="Madinda N.F."/>
            <person name="Akoua-Koffi C."/>
            <person name="Adjogoua E.V."/>
            <person name="Wevers D."/>
            <person name="Hofmann J."/>
            <person name="Cameron K.N."/>
            <person name="Leendertz S.A."/>
            <person name="Couacy-Hymann E."/>
            <person name="Robbins M."/>
            <person name="Boesch C."/>
            <person name="Jarvis M.A."/>
            <person name="Moens U."/>
            <person name="Mugisha L."/>
            <person name="Calvignac-Spencer S."/>
            <person name="Leendertz F.H."/>
            <person name="Ehlers B."/>
        </authorList>
    </citation>
    <scope>NUCLEOTIDE SEQUENCE [LARGE SCALE GENOMIC DNA]</scope>
    <source>
        <strain evidence="40">3161</strain>
    </source>
</reference>
<feature type="DNA-binding region" description="T-ag OBD" evidence="32">
    <location>
        <begin position="234"/>
        <end position="348"/>
    </location>
</feature>
<accession>K7QJ79</accession>
<evidence type="ECO:0000259" key="38">
    <source>
        <dbReference type="PROSITE" id="PS51287"/>
    </source>
</evidence>
<evidence type="ECO:0000256" key="6">
    <source>
        <dbReference type="ARBA" id="ARBA00022553"/>
    </source>
</evidence>
<proteinExistence type="predicted"/>
<evidence type="ECO:0000256" key="27">
    <source>
        <dbReference type="ARBA" id="ARBA00026077"/>
    </source>
</evidence>
<evidence type="ECO:0000256" key="26">
    <source>
        <dbReference type="ARBA" id="ARBA00023318"/>
    </source>
</evidence>
<keyword evidence="34" id="KW-0175">Coiled coil</keyword>
<dbReference type="EC" id="5.6.2.4" evidence="29"/>
<dbReference type="EMBL" id="JX159980">
    <property type="protein sequence ID" value="AFU25583.1"/>
    <property type="molecule type" value="Genomic_DNA"/>
</dbReference>
<keyword evidence="25" id="KW-1078">G1/S host cell cycle checkpoint dysregulation by virus</keyword>
<dbReference type="InterPro" id="IPR037102">
    <property type="entry name" value="Znf_lg_T-Ag_D1_dom_sf"/>
</dbReference>
<dbReference type="Pfam" id="PF06431">
    <property type="entry name" value="Polyoma_lg_T_C"/>
    <property type="match status" value="1"/>
</dbReference>
<dbReference type="Gene3D" id="3.40.1310.20">
    <property type="match status" value="1"/>
</dbReference>
<evidence type="ECO:0000256" key="15">
    <source>
        <dbReference type="ARBA" id="ARBA00022806"/>
    </source>
</evidence>
<dbReference type="SUPFAM" id="SSF52540">
    <property type="entry name" value="P-loop containing nucleoside triphosphate hydrolases"/>
    <property type="match status" value="1"/>
</dbReference>
<feature type="coiled-coil region" evidence="34">
    <location>
        <begin position="433"/>
        <end position="460"/>
    </location>
</feature>
<dbReference type="SUPFAM" id="SSF46565">
    <property type="entry name" value="Chaperone J-domain"/>
    <property type="match status" value="1"/>
</dbReference>
<evidence type="ECO:0000256" key="28">
    <source>
        <dbReference type="ARBA" id="ARBA00034617"/>
    </source>
</evidence>
<feature type="region of interest" description="Disordered" evidence="35">
    <location>
        <begin position="100"/>
        <end position="229"/>
    </location>
</feature>
<feature type="compositionally biased region" description="Pro residues" evidence="35">
    <location>
        <begin position="189"/>
        <end position="200"/>
    </location>
</feature>
<evidence type="ECO:0000256" key="30">
    <source>
        <dbReference type="ARBA" id="ARBA00045019"/>
    </source>
</evidence>
<evidence type="ECO:0000256" key="9">
    <source>
        <dbReference type="ARBA" id="ARBA00022632"/>
    </source>
</evidence>
<dbReference type="Gene3D" id="1.10.287.110">
    <property type="entry name" value="DnaJ domain"/>
    <property type="match status" value="1"/>
</dbReference>
<evidence type="ECO:0000313" key="40">
    <source>
        <dbReference type="EMBL" id="AFU25583.1"/>
    </source>
</evidence>
<dbReference type="InterPro" id="IPR010932">
    <property type="entry name" value="Lg_T_Ag_Polyomavir_C"/>
</dbReference>
<evidence type="ECO:0000256" key="11">
    <source>
        <dbReference type="ARBA" id="ARBA00022723"/>
    </source>
</evidence>
<evidence type="ECO:0000256" key="17">
    <source>
        <dbReference type="ARBA" id="ARBA00022833"/>
    </source>
</evidence>
<evidence type="ECO:0000256" key="7">
    <source>
        <dbReference type="ARBA" id="ARBA00022562"/>
    </source>
</evidence>
<dbReference type="Gene3D" id="1.10.10.510">
    <property type="entry name" value="Zinc finger, large T-antigen D1 domain"/>
    <property type="match status" value="1"/>
</dbReference>
<name>K7QJ79_9POLY</name>
<dbReference type="GO" id="GO:0052170">
    <property type="term" value="P:symbiont-mediated suppression of host innate immune response"/>
    <property type="evidence" value="ECO:0007669"/>
    <property type="project" value="UniProtKB-KW"/>
</dbReference>
<organism evidence="40 41">
    <name type="scientific">Alphapolyomavirus quartipanos</name>
    <dbReference type="NCBI Taxonomy" id="1891736"/>
    <lineage>
        <taxon>Viruses</taxon>
        <taxon>Monodnaviria</taxon>
        <taxon>Shotokuvirae</taxon>
        <taxon>Cossaviricota</taxon>
        <taxon>Papovaviricetes</taxon>
        <taxon>Sepolyvirales</taxon>
        <taxon>Polyomaviridae</taxon>
        <taxon>Alphapolyomavirus</taxon>
    </lineage>
</organism>
<feature type="domain" description="SF3 helicase" evidence="37">
    <location>
        <begin position="486"/>
        <end position="646"/>
    </location>
</feature>
<dbReference type="GO" id="GO:0008270">
    <property type="term" value="F:zinc ion binding"/>
    <property type="evidence" value="ECO:0007669"/>
    <property type="project" value="UniProtKB-KW"/>
</dbReference>
<feature type="compositionally biased region" description="Basic and acidic residues" evidence="35">
    <location>
        <begin position="109"/>
        <end position="123"/>
    </location>
</feature>
<dbReference type="PROSITE" id="PS50076">
    <property type="entry name" value="DNAJ_2"/>
    <property type="match status" value="1"/>
</dbReference>
<dbReference type="InterPro" id="IPR027417">
    <property type="entry name" value="P-loop_NTPase"/>
</dbReference>
<dbReference type="SUPFAM" id="SSF55464">
    <property type="entry name" value="Origin of replication-binding domain, RBD-like"/>
    <property type="match status" value="1"/>
</dbReference>
<evidence type="ECO:0000256" key="5">
    <source>
        <dbReference type="ARBA" id="ARBA00022518"/>
    </source>
</evidence>
<evidence type="ECO:0000259" key="36">
    <source>
        <dbReference type="PROSITE" id="PS50076"/>
    </source>
</evidence>
<keyword evidence="17" id="KW-0862">Zinc</keyword>
<keyword evidence="8" id="KW-0945">Host-virus interaction</keyword>
<dbReference type="GO" id="GO:0005524">
    <property type="term" value="F:ATP binding"/>
    <property type="evidence" value="ECO:0007669"/>
    <property type="project" value="UniProtKB-KW"/>
</dbReference>
<keyword evidence="11" id="KW-0479">Metal-binding</keyword>
<keyword evidence="16" id="KW-1114">Inhibition of host interferon signaling pathway by virus</keyword>
<protein>
    <recommendedName>
        <fullName evidence="3">Large T antigen</fullName>
        <ecNumber evidence="29">5.6.2.4</ecNumber>
    </recommendedName>
    <alternativeName>
        <fullName evidence="30">DNA 3'-5' helicase large T antigen</fullName>
    </alternativeName>
</protein>
<keyword evidence="26" id="KW-1096">Inhibition of host JAK1 by virus</keyword>
<dbReference type="GO" id="GO:0003688">
    <property type="term" value="F:DNA replication origin binding"/>
    <property type="evidence" value="ECO:0007669"/>
    <property type="project" value="InterPro"/>
</dbReference>
<dbReference type="InterPro" id="IPR001623">
    <property type="entry name" value="DnaJ_domain"/>
</dbReference>
<dbReference type="Proteomes" id="UP000156881">
    <property type="component" value="Segment"/>
</dbReference>
<dbReference type="GO" id="GO:0039502">
    <property type="term" value="P:symbiont-mediated suppression of host type I interferon-mediated signaling pathway"/>
    <property type="evidence" value="ECO:0007669"/>
    <property type="project" value="UniProtKB-KW"/>
</dbReference>
<keyword evidence="15" id="KW-0347">Helicase</keyword>
<dbReference type="GO" id="GO:0043138">
    <property type="term" value="F:3'-5' DNA helicase activity"/>
    <property type="evidence" value="ECO:0007669"/>
    <property type="project" value="UniProtKB-EC"/>
</dbReference>
<keyword evidence="18" id="KW-0067">ATP-binding</keyword>
<evidence type="ECO:0000256" key="20">
    <source>
        <dbReference type="ARBA" id="ARBA00022990"/>
    </source>
</evidence>
<keyword evidence="20" id="KW-0007">Acetylation</keyword>
<keyword evidence="9" id="KW-1090">Inhibition of host innate immune response by virus</keyword>
<evidence type="ECO:0000313" key="41">
    <source>
        <dbReference type="Proteomes" id="UP000156881"/>
    </source>
</evidence>
<keyword evidence="13 33" id="KW-0863">Zinc-finger</keyword>
<dbReference type="InterPro" id="IPR014015">
    <property type="entry name" value="Helicase_SF3_DNA-vir"/>
</dbReference>
<dbReference type="InterPro" id="IPR036869">
    <property type="entry name" value="J_dom_sf"/>
</dbReference>
<evidence type="ECO:0000256" key="12">
    <source>
        <dbReference type="ARBA" id="ARBA00022741"/>
    </source>
</evidence>
<evidence type="ECO:0000256" key="32">
    <source>
        <dbReference type="PROSITE-ProRule" id="PRU00620"/>
    </source>
</evidence>
<keyword evidence="7" id="KW-1048">Host nucleus</keyword>
<evidence type="ECO:0000256" key="34">
    <source>
        <dbReference type="SAM" id="Coils"/>
    </source>
</evidence>
<comment type="catalytic activity">
    <reaction evidence="31">
        <text>ATP + H2O = ADP + phosphate + H(+)</text>
        <dbReference type="Rhea" id="RHEA:13065"/>
        <dbReference type="ChEBI" id="CHEBI:15377"/>
        <dbReference type="ChEBI" id="CHEBI:15378"/>
        <dbReference type="ChEBI" id="CHEBI:30616"/>
        <dbReference type="ChEBI" id="CHEBI:43474"/>
        <dbReference type="ChEBI" id="CHEBI:456216"/>
        <dbReference type="EC" id="5.6.2.4"/>
    </reaction>
</comment>
<dbReference type="InterPro" id="IPR016392">
    <property type="entry name" value="Lg_T_Ag_polyomavir"/>
</dbReference>
<dbReference type="GO" id="GO:0016787">
    <property type="term" value="F:hydrolase activity"/>
    <property type="evidence" value="ECO:0007669"/>
    <property type="project" value="UniProtKB-KW"/>
</dbReference>
<dbReference type="KEGG" id="vg:14258172"/>
<dbReference type="InterPro" id="IPR017910">
    <property type="entry name" value="Znf_lg_T-Ag_D1-typ"/>
</dbReference>
<dbReference type="Pfam" id="PF02217">
    <property type="entry name" value="T_Ag_DNA_bind"/>
    <property type="match status" value="1"/>
</dbReference>
<evidence type="ECO:0000259" key="39">
    <source>
        <dbReference type="PROSITE" id="PS51341"/>
    </source>
</evidence>
<keyword evidence="10" id="KW-0235">DNA replication</keyword>
<sequence length="730" mass="83456">MDQILSRSQRKELISLLDLPPDEYGNYPLMKHQFKKMCLVYHPDKGGDGEKMRKLNSLWQLFNNQLLEMRDNRFDMQQDESPIYGTPQFKEWWYAQFSPSPPKYQRTSTNDRRGGGPDIHCDEVLESSDEEGPSTSTQTSFKRRRKTPHSSSSQDFFSSTPKTSESSSSSYARDSGRDSTCSSDFTPNFTPPPSQCSPPKPPREGDSNASQASFTSTPPKTKGSKVHNDPVDFPNSLSDYLSHAIYSNKTLNCFLLYTTAEKGPVLYEKIQKFKPEFKSRHKFEEGNLILIITLGKHRVSAIKNFCAGFCTVSFLLCKGVNKPLECYNCLCKDPFSLIEENKPGLFQFEFSEAPEEQSCNWNLIASFAEANNLDDPLLIMAHYLDFNLDYPCAKCEKKQLKVHYMFHKDHMSNANLFYQCKQQKAICQQAADVVIAKRRLKIIESTREELLAEKVKIQLEKLRDIGQIKLLQFMAGVAWYSCLFENAEELVMKILQLLTENIPKKRNILFRGPVNTGKTSLAAAFMDLIDGKALNVNCPPEKLPFELGCAIDQFAIVFEDVKGQISMNKSLQPGQGINNLDNMRDYMDGAVKVNLEKKHMNKRSQIFPPCIVTCNEYLLPQTLFVRFALVLNFPSKEFLRISLEKNADMLKHRVLQSGMTLVLMLLWFLPVSSFVPELEADVKYWKDILNKECGLERFHTMLQNIRLGLDPLYGLVVEDENEQDSGNYTQ</sequence>
<dbReference type="GO" id="GO:0039645">
    <property type="term" value="P:symbiont-mediated perturbation of host cell cycle G1/S transition checkpoint"/>
    <property type="evidence" value="ECO:0007669"/>
    <property type="project" value="UniProtKB-KW"/>
</dbReference>
<evidence type="ECO:0000256" key="3">
    <source>
        <dbReference type="ARBA" id="ARBA00018805"/>
    </source>
</evidence>
<dbReference type="GO" id="GO:0039576">
    <property type="term" value="P:symbiont-mediated suppression of host JAK-STAT cascade via inhibition of JAK1 activity"/>
    <property type="evidence" value="ECO:0007669"/>
    <property type="project" value="UniProtKB-KW"/>
</dbReference>
<evidence type="ECO:0000259" key="37">
    <source>
        <dbReference type="PROSITE" id="PS51206"/>
    </source>
</evidence>
<feature type="domain" description="J" evidence="36">
    <location>
        <begin position="12"/>
        <end position="75"/>
    </location>
</feature>
<evidence type="ECO:0000256" key="35">
    <source>
        <dbReference type="SAM" id="MobiDB-lite"/>
    </source>
</evidence>
<dbReference type="OrthoDB" id="14669at10239"/>
<keyword evidence="19" id="KW-0460">Magnesium</keyword>
<comment type="cofactor">
    <cofactor evidence="1">
        <name>Mg(2+)</name>
        <dbReference type="ChEBI" id="CHEBI:18420"/>
    </cofactor>
</comment>
<evidence type="ECO:0000256" key="19">
    <source>
        <dbReference type="ARBA" id="ARBA00022842"/>
    </source>
</evidence>
<evidence type="ECO:0000256" key="18">
    <source>
        <dbReference type="ARBA" id="ARBA00022840"/>
    </source>
</evidence>
<dbReference type="InterPro" id="IPR003133">
    <property type="entry name" value="T_Ag_DNA-bd"/>
</dbReference>
<dbReference type="GO" id="GO:0042025">
    <property type="term" value="C:host cell nucleus"/>
    <property type="evidence" value="ECO:0007669"/>
    <property type="project" value="UniProtKB-SubCell"/>
</dbReference>
<keyword evidence="4" id="KW-1121">Modulation of host cell cycle by virus</keyword>
<keyword evidence="14" id="KW-0378">Hydrolase</keyword>
<dbReference type="GO" id="GO:0006260">
    <property type="term" value="P:DNA replication"/>
    <property type="evidence" value="ECO:0007669"/>
    <property type="project" value="UniProtKB-KW"/>
</dbReference>
<evidence type="ECO:0000256" key="21">
    <source>
        <dbReference type="ARBA" id="ARBA00023125"/>
    </source>
</evidence>
<keyword evidence="22" id="KW-0413">Isomerase</keyword>
<dbReference type="PIRSF" id="PIRSF003368">
    <property type="entry name" value="Large_T_antigen_polyomaV"/>
    <property type="match status" value="1"/>
</dbReference>
<dbReference type="Gene3D" id="3.40.50.300">
    <property type="entry name" value="P-loop containing nucleotide triphosphate hydrolases"/>
    <property type="match status" value="1"/>
</dbReference>
<evidence type="ECO:0000256" key="31">
    <source>
        <dbReference type="ARBA" id="ARBA00048988"/>
    </source>
</evidence>
<keyword evidence="23" id="KW-0922">Interferon antiviral system evasion</keyword>
<keyword evidence="12" id="KW-0547">Nucleotide-binding</keyword>
<comment type="subcellular location">
    <subcellularLocation>
        <location evidence="2">Host nucleus</location>
    </subcellularLocation>
</comment>
<evidence type="ECO:0000256" key="22">
    <source>
        <dbReference type="ARBA" id="ARBA00023235"/>
    </source>
</evidence>
<dbReference type="PROSITE" id="PS51206">
    <property type="entry name" value="SF3_HELICASE_1"/>
    <property type="match status" value="1"/>
</dbReference>
<dbReference type="Gene3D" id="1.20.1050.70">
    <property type="entry name" value="Large T antigen, SV40, domain 3"/>
    <property type="match status" value="1"/>
</dbReference>
<evidence type="ECO:0000256" key="23">
    <source>
        <dbReference type="ARBA" id="ARBA00023258"/>
    </source>
</evidence>
<keyword evidence="5" id="KW-0244">Early protein</keyword>
<keyword evidence="24" id="KW-0899">Viral immunoevasion</keyword>
<evidence type="ECO:0000256" key="25">
    <source>
        <dbReference type="ARBA" id="ARBA00023309"/>
    </source>
</evidence>
<feature type="domain" description="T-ag D1-type" evidence="39">
    <location>
        <begin position="356"/>
        <end position="447"/>
    </location>
</feature>
<evidence type="ECO:0000256" key="10">
    <source>
        <dbReference type="ARBA" id="ARBA00022705"/>
    </source>
</evidence>
<comment type="subunit">
    <text evidence="27">Forms homohexamers in the presence of ATP. Interacts with host HDAC1. Interacts (via LXCXE domain) with host RB1; the interaction induces the aberrant dissociation of RB1-E2F1 complex thereby disrupting RB1's activity. Interacts (via LXCXE domain) with host pRB-related proteins RBL1 and RBL2. Interacts (via C-terminus) with host TOP1 and POLA1 allowing DNA replication. Interacts with host preinitiation complex components TBP, TFIIA and TFIID to regulate transcription initiation.</text>
</comment>
<feature type="domain" description="T-ag OBD" evidence="38">
    <location>
        <begin position="234"/>
        <end position="348"/>
    </location>
</feature>
<evidence type="ECO:0000256" key="4">
    <source>
        <dbReference type="ARBA" id="ARBA00022504"/>
    </source>
</evidence>
<evidence type="ECO:0000256" key="14">
    <source>
        <dbReference type="ARBA" id="ARBA00022801"/>
    </source>
</evidence>
<evidence type="ECO:0000256" key="8">
    <source>
        <dbReference type="ARBA" id="ARBA00022581"/>
    </source>
</evidence>
<dbReference type="RefSeq" id="YP_007195281.1">
    <property type="nucleotide sequence ID" value="NC_019855.1"/>
</dbReference>